<keyword evidence="4" id="KW-1185">Reference proteome</keyword>
<gene>
    <name evidence="3" type="ORF">THAOC_23079</name>
</gene>
<dbReference type="eggNOG" id="ENOG502REVD">
    <property type="taxonomic scope" value="Eukaryota"/>
</dbReference>
<keyword evidence="2" id="KW-0812">Transmembrane</keyword>
<organism evidence="3 4">
    <name type="scientific">Thalassiosira oceanica</name>
    <name type="common">Marine diatom</name>
    <dbReference type="NCBI Taxonomy" id="159749"/>
    <lineage>
        <taxon>Eukaryota</taxon>
        <taxon>Sar</taxon>
        <taxon>Stramenopiles</taxon>
        <taxon>Ochrophyta</taxon>
        <taxon>Bacillariophyta</taxon>
        <taxon>Coscinodiscophyceae</taxon>
        <taxon>Thalassiosirophycidae</taxon>
        <taxon>Thalassiosirales</taxon>
        <taxon>Thalassiosiraceae</taxon>
        <taxon>Thalassiosira</taxon>
    </lineage>
</organism>
<dbReference type="OrthoDB" id="494993at2759"/>
<evidence type="ECO:0000256" key="2">
    <source>
        <dbReference type="SAM" id="Phobius"/>
    </source>
</evidence>
<evidence type="ECO:0000313" key="3">
    <source>
        <dbReference type="EMBL" id="EJK56937.1"/>
    </source>
</evidence>
<dbReference type="EMBL" id="AGNL01030084">
    <property type="protein sequence ID" value="EJK56937.1"/>
    <property type="molecule type" value="Genomic_DNA"/>
</dbReference>
<dbReference type="AlphaFoldDB" id="K0SE45"/>
<sequence>MPRLSMRSVPVLPFEEMHGTIAAALYMGDKGREAERKEDDDVSSSSEDNGLTENQNRLLYLIDLHTSRTNDDGCRWIRRQALSVLLYDGIVNNIFDYDYSPQSTLVENRRIWINVSQEGRSDIELLRDEELLNALLVSSKSYKPVVLYQVSDKGHDLLRTLARRDKELVNSFAHKPESRELLRISWDGDSYWLESSSGYKRRSSVTEVEDVSYVSSAYIPQCLRFGGRPTLSNAHRAHESGETNIRDVNLDEIITLNSVSIIVAEYIPFGANQILTLNNNVGSTERVQGGYVSNVLDDDSSGTALEISNDMTRVEVLDYTQSSHINFEAEIRFREAPGVTQVETFGISLNAEGTCFYGMQLEAVQNRIKDNISLDNLSRVLVDVQQDSSSIVGSVLSQYQRDLLDLVFVGDSVNRNKLSLVIANEITPHLTSGEYMNSPEYQNEFSQIVGDVKAAYDISEQVSLVFGSQGLLVCGPTARNYEPLLCAYLQFQSLDLFLQNLFSRVWILNDDVRTSFSIVKSICHEPEALTKSRSRLCILSKEIIMLEQIMSYLEEALGMMGTPLEPPEQDGRSLFSRLELSGMKGQLVRRVKDAQQNLNASRQHLDLLREQIDIERRNKSAQMGLEMEKSSKQIIALQKTNGDVVRSLKILQVVFSGMLSFSLLDRITGDWSVVDTEWLAEFVDAVIKKNALVWFFISMGVWAIIAIMIARHTYILNWKSRGTTTVEVIVNRKISTSKLRELILQKEKTSEDRKYRDAVCIVTASYQEPAEFGGTSPLVSLEYDDRNQILLKVTIDYNRREAKREHALSGEELRQKVFCELDSHCVFADDSGTRFPDLAAEKRRKTVLFKAAAGTDSIT</sequence>
<accession>K0SE45</accession>
<keyword evidence="2" id="KW-0472">Membrane</keyword>
<keyword evidence="2" id="KW-1133">Transmembrane helix</keyword>
<keyword evidence="1" id="KW-0175">Coiled coil</keyword>
<evidence type="ECO:0000256" key="1">
    <source>
        <dbReference type="SAM" id="Coils"/>
    </source>
</evidence>
<reference evidence="3 4" key="1">
    <citation type="journal article" date="2012" name="Genome Biol.">
        <title>Genome and low-iron response of an oceanic diatom adapted to chronic iron limitation.</title>
        <authorList>
            <person name="Lommer M."/>
            <person name="Specht M."/>
            <person name="Roy A.S."/>
            <person name="Kraemer L."/>
            <person name="Andreson R."/>
            <person name="Gutowska M.A."/>
            <person name="Wolf J."/>
            <person name="Bergner S.V."/>
            <person name="Schilhabel M.B."/>
            <person name="Klostermeier U.C."/>
            <person name="Beiko R.G."/>
            <person name="Rosenstiel P."/>
            <person name="Hippler M."/>
            <person name="Laroche J."/>
        </authorList>
    </citation>
    <scope>NUCLEOTIDE SEQUENCE [LARGE SCALE GENOMIC DNA]</scope>
    <source>
        <strain evidence="3 4">CCMP1005</strain>
    </source>
</reference>
<feature type="transmembrane region" description="Helical" evidence="2">
    <location>
        <begin position="691"/>
        <end position="710"/>
    </location>
</feature>
<dbReference type="Proteomes" id="UP000266841">
    <property type="component" value="Unassembled WGS sequence"/>
</dbReference>
<evidence type="ECO:0000313" key="4">
    <source>
        <dbReference type="Proteomes" id="UP000266841"/>
    </source>
</evidence>
<feature type="coiled-coil region" evidence="1">
    <location>
        <begin position="591"/>
        <end position="618"/>
    </location>
</feature>
<dbReference type="OMA" id="FYGMQVE"/>
<comment type="caution">
    <text evidence="3">The sequence shown here is derived from an EMBL/GenBank/DDBJ whole genome shotgun (WGS) entry which is preliminary data.</text>
</comment>
<protein>
    <submittedName>
        <fullName evidence="3">Uncharacterized protein</fullName>
    </submittedName>
</protein>
<name>K0SE45_THAOC</name>
<proteinExistence type="predicted"/>